<accession>A0ABP6WBV1</accession>
<protein>
    <recommendedName>
        <fullName evidence="2">UPF0270 protein GCM10022394_31750</fullName>
    </recommendedName>
</protein>
<reference evidence="4" key="1">
    <citation type="journal article" date="2019" name="Int. J. Syst. Evol. Microbiol.">
        <title>The Global Catalogue of Microorganisms (GCM) 10K type strain sequencing project: providing services to taxonomists for standard genome sequencing and annotation.</title>
        <authorList>
            <consortium name="The Broad Institute Genomics Platform"/>
            <consortium name="The Broad Institute Genome Sequencing Center for Infectious Disease"/>
            <person name="Wu L."/>
            <person name="Ma J."/>
        </authorList>
    </citation>
    <scope>NUCLEOTIDE SEQUENCE [LARGE SCALE GENOMIC DNA]</scope>
    <source>
        <strain evidence="4">JCM 17110</strain>
    </source>
</reference>
<dbReference type="InterPro" id="IPR036685">
    <property type="entry name" value="YehU-like_sf"/>
</dbReference>
<sequence length="74" mass="8503">MIIPYQELTEDTLNNLIEHFVLREGTDYGEQETELAEKVRQVKQQLKLGEAIILYSELHDSINIVPATQVAHKP</sequence>
<organism evidence="3 4">
    <name type="scientific">Zobellella aerophila</name>
    <dbReference type="NCBI Taxonomy" id="870480"/>
    <lineage>
        <taxon>Bacteria</taxon>
        <taxon>Pseudomonadati</taxon>
        <taxon>Pseudomonadota</taxon>
        <taxon>Gammaproteobacteria</taxon>
        <taxon>Aeromonadales</taxon>
        <taxon>Aeromonadaceae</taxon>
        <taxon>Zobellella</taxon>
    </lineage>
</organism>
<dbReference type="Pfam" id="PF06794">
    <property type="entry name" value="UPF0270"/>
    <property type="match status" value="1"/>
</dbReference>
<name>A0ABP6WBV1_9GAMM</name>
<proteinExistence type="inferred from homology"/>
<dbReference type="Gene3D" id="1.10.10.610">
    <property type="entry name" value="YehU-like"/>
    <property type="match status" value="1"/>
</dbReference>
<evidence type="ECO:0000313" key="3">
    <source>
        <dbReference type="EMBL" id="GAA3549210.1"/>
    </source>
</evidence>
<dbReference type="PIRSF" id="PIRSF006169">
    <property type="entry name" value="UCP006169"/>
    <property type="match status" value="1"/>
</dbReference>
<dbReference type="Proteomes" id="UP001500795">
    <property type="component" value="Unassembled WGS sequence"/>
</dbReference>
<gene>
    <name evidence="3" type="ORF">GCM10022394_31750</name>
</gene>
<dbReference type="EMBL" id="BAABCX010000006">
    <property type="protein sequence ID" value="GAA3549210.1"/>
    <property type="molecule type" value="Genomic_DNA"/>
</dbReference>
<evidence type="ECO:0000256" key="1">
    <source>
        <dbReference type="ARBA" id="ARBA00006450"/>
    </source>
</evidence>
<keyword evidence="4" id="KW-1185">Reference proteome</keyword>
<evidence type="ECO:0000256" key="2">
    <source>
        <dbReference type="HAMAP-Rule" id="MF_00690"/>
    </source>
</evidence>
<comment type="similarity">
    <text evidence="1 2">Belongs to the UPF0270 family.</text>
</comment>
<dbReference type="NCBIfam" id="NF003438">
    <property type="entry name" value="PRK04966.1"/>
    <property type="match status" value="1"/>
</dbReference>
<dbReference type="SUPFAM" id="SSF118001">
    <property type="entry name" value="YehU-like"/>
    <property type="match status" value="1"/>
</dbReference>
<dbReference type="InterPro" id="IPR010648">
    <property type="entry name" value="UPF0270"/>
</dbReference>
<comment type="caution">
    <text evidence="3">The sequence shown here is derived from an EMBL/GenBank/DDBJ whole genome shotgun (WGS) entry which is preliminary data.</text>
</comment>
<dbReference type="RefSeq" id="WP_344959800.1">
    <property type="nucleotide sequence ID" value="NZ_BAABCX010000006.1"/>
</dbReference>
<evidence type="ECO:0000313" key="4">
    <source>
        <dbReference type="Proteomes" id="UP001500795"/>
    </source>
</evidence>
<dbReference type="HAMAP" id="MF_00690">
    <property type="entry name" value="UPF0270"/>
    <property type="match status" value="1"/>
</dbReference>